<keyword evidence="2" id="KW-0732">Signal</keyword>
<evidence type="ECO:0000313" key="3">
    <source>
        <dbReference type="EMBL" id="EPR79707.1"/>
    </source>
</evidence>
<proteinExistence type="predicted"/>
<gene>
    <name evidence="3" type="ORF">SLOPH_673</name>
</gene>
<dbReference type="HOGENOM" id="CLU_547656_0_0_1"/>
<feature type="signal peptide" evidence="2">
    <location>
        <begin position="1"/>
        <end position="20"/>
    </location>
</feature>
<dbReference type="Proteomes" id="UP000014978">
    <property type="component" value="Unassembled WGS sequence"/>
</dbReference>
<evidence type="ECO:0000256" key="1">
    <source>
        <dbReference type="SAM" id="Coils"/>
    </source>
</evidence>
<feature type="chain" id="PRO_5004546860" evidence="2">
    <location>
        <begin position="21"/>
        <end position="498"/>
    </location>
</feature>
<dbReference type="VEuPathDB" id="MicrosporidiaDB:SLOPH_673"/>
<evidence type="ECO:0000313" key="4">
    <source>
        <dbReference type="Proteomes" id="UP000014978"/>
    </source>
</evidence>
<sequence>MMSFFLFFSLLIIFFKTTRNIEENMENRRIMMVNSLLDDIINNNNYCKLIEYINDNNSCFKLINYINGIKNNYQICNRGYGNRYYDNIYKNYKDKDNLYKGKDNMYKGKDYHIYNMYKHDNVYNKNSIADMLSNDRTGKISDNKLCVNLLFGNGKEVEEYNRYLKNDNNKNIIYFVKYKYGIEKMNNGKINVLKAKRTNPRLCNINNKKIKSEYDNKRIGVNNKSYELFEDKKKIKNSGTKEIKKIKTYEYNIKNIRNIDLLYNKSVVIMLKYKRYIYNIYSIVNSYIIKIMNYIPDIVKRLNLKDRIVWDKFRNELVIIKKSKIMNNIEFIRKLNNKVNNVIKSKIVNTQEILKEYKKIKQKIKSAQKEDKNMKKLFEKIKTKDKSKIKNISYFNVKDLIFHKSVENDCIVSRVYNKSVSNTSLYHCYINMMVFGKKTHSFKNSNYYVRSIPVITCPNLKNTYQLRMVCICRPEQNKRMFKYLEDVFLLENRNGWIL</sequence>
<dbReference type="AlphaFoldDB" id="S7WD90"/>
<organism evidence="3 4">
    <name type="scientific">Spraguea lophii (strain 42_110)</name>
    <name type="common">Microsporidian parasite</name>
    <dbReference type="NCBI Taxonomy" id="1358809"/>
    <lineage>
        <taxon>Eukaryota</taxon>
        <taxon>Fungi</taxon>
        <taxon>Fungi incertae sedis</taxon>
        <taxon>Microsporidia</taxon>
        <taxon>Spragueidae</taxon>
        <taxon>Spraguea</taxon>
    </lineage>
</organism>
<name>S7WD90_SPRLO</name>
<reference evidence="4" key="1">
    <citation type="journal article" date="2013" name="PLoS Genet.">
        <title>The genome of Spraguea lophii and the basis of host-microsporidian interactions.</title>
        <authorList>
            <person name="Campbell S.E."/>
            <person name="Williams T.A."/>
            <person name="Yousuf A."/>
            <person name="Soanes D.M."/>
            <person name="Paszkiewicz K.H."/>
            <person name="Williams B.A.P."/>
        </authorList>
    </citation>
    <scope>NUCLEOTIDE SEQUENCE [LARGE SCALE GENOMIC DNA]</scope>
    <source>
        <strain evidence="4">42_110</strain>
    </source>
</reference>
<evidence type="ECO:0000256" key="2">
    <source>
        <dbReference type="SAM" id="SignalP"/>
    </source>
</evidence>
<keyword evidence="4" id="KW-1185">Reference proteome</keyword>
<dbReference type="InParanoid" id="S7WD90"/>
<feature type="coiled-coil region" evidence="1">
    <location>
        <begin position="350"/>
        <end position="377"/>
    </location>
</feature>
<dbReference type="EMBL" id="ATCN01000144">
    <property type="protein sequence ID" value="EPR79707.1"/>
    <property type="molecule type" value="Genomic_DNA"/>
</dbReference>
<comment type="caution">
    <text evidence="3">The sequence shown here is derived from an EMBL/GenBank/DDBJ whole genome shotgun (WGS) entry which is preliminary data.</text>
</comment>
<accession>S7WD90</accession>
<keyword evidence="1" id="KW-0175">Coiled coil</keyword>
<protein>
    <submittedName>
        <fullName evidence="3">Uncharacterized protein</fullName>
    </submittedName>
</protein>